<feature type="transmembrane region" description="Helical" evidence="2">
    <location>
        <begin position="146"/>
        <end position="166"/>
    </location>
</feature>
<dbReference type="NCBIfam" id="TIGR00056">
    <property type="entry name" value="MlaE family lipid ABC transporter permease subunit"/>
    <property type="match status" value="1"/>
</dbReference>
<dbReference type="AlphaFoldDB" id="A0A562UUT8"/>
<evidence type="ECO:0000313" key="4">
    <source>
        <dbReference type="Proteomes" id="UP000320547"/>
    </source>
</evidence>
<dbReference type="GO" id="GO:0043190">
    <property type="term" value="C:ATP-binding cassette (ABC) transporter complex"/>
    <property type="evidence" value="ECO:0007669"/>
    <property type="project" value="InterPro"/>
</dbReference>
<evidence type="ECO:0000313" key="3">
    <source>
        <dbReference type="EMBL" id="TWJ09400.1"/>
    </source>
</evidence>
<comment type="function">
    <text evidence="1">Could be part of an ABC transporter complex.</text>
</comment>
<comment type="similarity">
    <text evidence="2">Belongs to the MlaE permease family.</text>
</comment>
<reference evidence="3 4" key="1">
    <citation type="submission" date="2019-07" db="EMBL/GenBank/DDBJ databases">
        <title>Genomic Encyclopedia of Archaeal and Bacterial Type Strains, Phase II (KMG-II): from individual species to whole genera.</title>
        <authorList>
            <person name="Goeker M."/>
        </authorList>
    </citation>
    <scope>NUCLEOTIDE SEQUENCE [LARGE SCALE GENOMIC DNA]</scope>
    <source>
        <strain evidence="3 4">ATCC BAA-2084</strain>
    </source>
</reference>
<protein>
    <submittedName>
        <fullName evidence="3">Phospholipid/cholesterol/gamma-HCH transport system permease protein</fullName>
    </submittedName>
</protein>
<dbReference type="GO" id="GO:0005548">
    <property type="term" value="F:phospholipid transporter activity"/>
    <property type="evidence" value="ECO:0007669"/>
    <property type="project" value="TreeGrafter"/>
</dbReference>
<keyword evidence="2" id="KW-0812">Transmembrane</keyword>
<dbReference type="Proteomes" id="UP000320547">
    <property type="component" value="Unassembled WGS sequence"/>
</dbReference>
<dbReference type="STRING" id="476157.GCA_001663155_02318"/>
<feature type="transmembrane region" description="Helical" evidence="2">
    <location>
        <begin position="290"/>
        <end position="319"/>
    </location>
</feature>
<dbReference type="PANTHER" id="PTHR30188:SF3">
    <property type="entry name" value="ABC TRANSPORTER PERMEASE"/>
    <property type="match status" value="1"/>
</dbReference>
<comment type="caution">
    <text evidence="3">The sequence shown here is derived from an EMBL/GenBank/DDBJ whole genome shotgun (WGS) entry which is preliminary data.</text>
</comment>
<dbReference type="EMBL" id="VLLK01000001">
    <property type="protein sequence ID" value="TWJ09400.1"/>
    <property type="molecule type" value="Genomic_DNA"/>
</dbReference>
<keyword evidence="2" id="KW-1133">Transmembrane helix</keyword>
<feature type="transmembrane region" description="Helical" evidence="2">
    <location>
        <begin position="186"/>
        <end position="204"/>
    </location>
</feature>
<keyword evidence="2" id="KW-0472">Membrane</keyword>
<keyword evidence="2" id="KW-0997">Cell inner membrane</keyword>
<accession>A0A562UUT8</accession>
<dbReference type="InterPro" id="IPR003453">
    <property type="entry name" value="ABC_MlaE_roteobac"/>
</dbReference>
<name>A0A562UUT8_9SPHN</name>
<keyword evidence="4" id="KW-1185">Reference proteome</keyword>
<evidence type="ECO:0000256" key="1">
    <source>
        <dbReference type="ARBA" id="ARBA00003787"/>
    </source>
</evidence>
<organism evidence="3 4">
    <name type="scientific">Altererythrobacter ishigakiensis</name>
    <dbReference type="NCBI Taxonomy" id="476157"/>
    <lineage>
        <taxon>Bacteria</taxon>
        <taxon>Pseudomonadati</taxon>
        <taxon>Pseudomonadota</taxon>
        <taxon>Alphaproteobacteria</taxon>
        <taxon>Sphingomonadales</taxon>
        <taxon>Erythrobacteraceae</taxon>
        <taxon>Altererythrobacter</taxon>
    </lineage>
</organism>
<feature type="transmembrane region" description="Helical" evidence="2">
    <location>
        <begin position="363"/>
        <end position="389"/>
    </location>
</feature>
<feature type="transmembrane region" description="Helical" evidence="2">
    <location>
        <begin position="331"/>
        <end position="351"/>
    </location>
</feature>
<dbReference type="PANTHER" id="PTHR30188">
    <property type="entry name" value="ABC TRANSPORTER PERMEASE PROTEIN-RELATED"/>
    <property type="match status" value="1"/>
</dbReference>
<sequence>MVQRLIRCDATERLLSRQFPLIVCGMSGGAEFSIEEREAGGQRLLLSGPYLVSSIGAIDQDLDTLSGEIAEIDLSGVSEIDTVGAWIACRIARTHGSDIVGASERAQRLLKAVDAAGRGEYQEPPGLAWWQPIPAKTGEMVEKAQIGTVGVLDFLGQILIAVWSLLRQPSRFRWTAFVRQIELVGVSALPIIGLMSFLIGIVIAQQGAVQLEQFGAEALTINLVGRITLRELGVLMTAIMVAGRSGSAFAAQIGTMKLTEEVDAMRTIGISPVEALVIPRTLAAVIMMPLLGFYASVMAIIGGAVVGDLLLGIPFWTFLTRIEEVVPTYDLWVGLIKAPVFGLIVALAGCYHGMQVRGNSEEVGLRTTMAVVSAIFAVIVLDAFFAVFFTEVGWG</sequence>
<gene>
    <name evidence="3" type="ORF">JN10_1034</name>
</gene>
<keyword evidence="2" id="KW-1003">Cell membrane</keyword>
<evidence type="ECO:0000256" key="2">
    <source>
        <dbReference type="RuleBase" id="RU362044"/>
    </source>
</evidence>
<comment type="subcellular location">
    <subcellularLocation>
        <location evidence="2">Cell inner membrane</location>
        <topology evidence="2">Multi-pass membrane protein</topology>
    </subcellularLocation>
</comment>
<dbReference type="Pfam" id="PF02405">
    <property type="entry name" value="MlaE"/>
    <property type="match status" value="1"/>
</dbReference>
<dbReference type="InterPro" id="IPR030802">
    <property type="entry name" value="Permease_MalE"/>
</dbReference>
<proteinExistence type="inferred from homology"/>